<accession>A0A059F6R3</accession>
<dbReference type="Proteomes" id="UP000025061">
    <property type="component" value="Unassembled WGS sequence"/>
</dbReference>
<dbReference type="GO" id="GO:0004300">
    <property type="term" value="F:enoyl-CoA hydratase activity"/>
    <property type="evidence" value="ECO:0007669"/>
    <property type="project" value="UniProtKB-EC"/>
</dbReference>
<evidence type="ECO:0000313" key="2">
    <source>
        <dbReference type="EMBL" id="KCZ83859.1"/>
    </source>
</evidence>
<dbReference type="EC" id="4.2.1.17" evidence="2"/>
<keyword evidence="2" id="KW-0456">Lyase</keyword>
<evidence type="ECO:0000256" key="1">
    <source>
        <dbReference type="ARBA" id="ARBA00005254"/>
    </source>
</evidence>
<gene>
    <name evidence="2" type="ORF">HHI_17593</name>
</gene>
<dbReference type="Gene3D" id="1.10.12.10">
    <property type="entry name" value="Lyase 2-enoyl-coa Hydratase, Chain A, domain 2"/>
    <property type="match status" value="1"/>
</dbReference>
<keyword evidence="3" id="KW-1185">Reference proteome</keyword>
<dbReference type="InterPro" id="IPR029045">
    <property type="entry name" value="ClpP/crotonase-like_dom_sf"/>
</dbReference>
<proteinExistence type="inferred from homology"/>
<dbReference type="PANTHER" id="PTHR43459:SF1">
    <property type="entry name" value="EG:BACN32G11.4 PROTEIN"/>
    <property type="match status" value="1"/>
</dbReference>
<dbReference type="PANTHER" id="PTHR43459">
    <property type="entry name" value="ENOYL-COA HYDRATASE"/>
    <property type="match status" value="1"/>
</dbReference>
<evidence type="ECO:0000313" key="3">
    <source>
        <dbReference type="Proteomes" id="UP000025061"/>
    </source>
</evidence>
<dbReference type="InterPro" id="IPR014748">
    <property type="entry name" value="Enoyl-CoA_hydra_C"/>
</dbReference>
<comment type="similarity">
    <text evidence="1">Belongs to the enoyl-CoA hydratase/isomerase family.</text>
</comment>
<dbReference type="AlphaFoldDB" id="A0A059F6R3"/>
<dbReference type="NCBIfam" id="NF004635">
    <property type="entry name" value="PRK05981.1"/>
    <property type="match status" value="1"/>
</dbReference>
<comment type="caution">
    <text evidence="2">The sequence shown here is derived from an EMBL/GenBank/DDBJ whole genome shotgun (WGS) entry which is preliminary data.</text>
</comment>
<dbReference type="SUPFAM" id="SSF52096">
    <property type="entry name" value="ClpP/crotonase"/>
    <property type="match status" value="1"/>
</dbReference>
<name>A0A059F6R3_9PROT</name>
<dbReference type="OrthoDB" id="5730382at2"/>
<dbReference type="Gene3D" id="3.90.226.10">
    <property type="entry name" value="2-enoyl-CoA Hydratase, Chain A, domain 1"/>
    <property type="match status" value="1"/>
</dbReference>
<dbReference type="CDD" id="cd06558">
    <property type="entry name" value="crotonase-like"/>
    <property type="match status" value="1"/>
</dbReference>
<protein>
    <submittedName>
        <fullName evidence="2">Enoyl-CoA hydratase</fullName>
        <ecNumber evidence="2">4.2.1.17</ecNumber>
    </submittedName>
</protein>
<dbReference type="InterPro" id="IPR001753">
    <property type="entry name" value="Enoyl-CoA_hydra/iso"/>
</dbReference>
<reference evidence="2 3" key="1">
    <citation type="submission" date="2013-04" db="EMBL/GenBank/DDBJ databases">
        <title>Hyphomonas hirschiana VP5 Genome Sequencing.</title>
        <authorList>
            <person name="Lai Q."/>
            <person name="Shao Z."/>
        </authorList>
    </citation>
    <scope>NUCLEOTIDE SEQUENCE [LARGE SCALE GENOMIC DNA]</scope>
    <source>
        <strain evidence="2 3">VP5</strain>
    </source>
</reference>
<dbReference type="Pfam" id="PF00378">
    <property type="entry name" value="ECH_1"/>
    <property type="match status" value="1"/>
</dbReference>
<dbReference type="PATRIC" id="fig|1280951.3.peg.3541"/>
<dbReference type="RefSeq" id="WP_011647780.1">
    <property type="nucleotide sequence ID" value="NZ_ARYI01000027.1"/>
</dbReference>
<sequence length="266" mass="28094">MATYEKISYERNGDTAIIAFNDDKTLNACGVDTAIELLHAFEVAASEARCTIFTGKGRGFCSGANLGGMGSGPEIAYPGSKPDAGKALDAFYNPLVTAIREHPHPVITAVNGAAAGVGCALGLMGDLVIAGKSAYFLQAFRRIGLVPDGGSTWLLARTIGRVRAMEMALLGEKVSADQALDWGLVNRVVDDAELLPTALEFAQKLASGPTVALALTRKIIWDASESDFGSALHGERVAQRTAGRTDDFKEGVSAFLQKRKAEFKGK</sequence>
<dbReference type="EMBL" id="ARYI01000027">
    <property type="protein sequence ID" value="KCZ83859.1"/>
    <property type="molecule type" value="Genomic_DNA"/>
</dbReference>
<organism evidence="2 3">
    <name type="scientific">Hyphomonas hirschiana VP5</name>
    <dbReference type="NCBI Taxonomy" id="1280951"/>
    <lineage>
        <taxon>Bacteria</taxon>
        <taxon>Pseudomonadati</taxon>
        <taxon>Pseudomonadota</taxon>
        <taxon>Alphaproteobacteria</taxon>
        <taxon>Hyphomonadales</taxon>
        <taxon>Hyphomonadaceae</taxon>
        <taxon>Hyphomonas</taxon>
    </lineage>
</organism>